<sequence length="151" mass="16784">MGYSIYVGTSAPGNHSGGTRGGIGLAVYDNHNEIVYEKGITVDNPNDHVELDLIALVEALEYAEDEDVVYSDSEYCVKGFNEWLDNWKRKGWRKSGRKAVANRGLWQRVDELRSEKYVEVEKVRANSGNKGNENADALAFAAAQNQMNIIG</sequence>
<evidence type="ECO:0000313" key="10">
    <source>
        <dbReference type="Proteomes" id="UP000249898"/>
    </source>
</evidence>
<evidence type="ECO:0000259" key="8">
    <source>
        <dbReference type="PROSITE" id="PS50879"/>
    </source>
</evidence>
<dbReference type="InterPro" id="IPR012337">
    <property type="entry name" value="RNaseH-like_sf"/>
</dbReference>
<reference evidence="9 10" key="1">
    <citation type="submission" date="2016-06" db="EMBL/GenBank/DDBJ databases">
        <title>The sequenced genome of the ice-adhering bacterium Marinomonas primoryensis, from Antarctica.</title>
        <authorList>
            <person name="Graham L."/>
            <person name="Vance T.D.R."/>
            <person name="Davies P.L."/>
        </authorList>
    </citation>
    <scope>NUCLEOTIDE SEQUENCE [LARGE SCALE GENOMIC DNA]</scope>
    <source>
        <strain evidence="9 10">AceL</strain>
    </source>
</reference>
<evidence type="ECO:0000256" key="1">
    <source>
        <dbReference type="ARBA" id="ARBA00000077"/>
    </source>
</evidence>
<dbReference type="GO" id="GO:0003676">
    <property type="term" value="F:nucleic acid binding"/>
    <property type="evidence" value="ECO:0007669"/>
    <property type="project" value="InterPro"/>
</dbReference>
<evidence type="ECO:0000313" key="9">
    <source>
        <dbReference type="EMBL" id="AWX99281.1"/>
    </source>
</evidence>
<dbReference type="GO" id="GO:0046872">
    <property type="term" value="F:metal ion binding"/>
    <property type="evidence" value="ECO:0007669"/>
    <property type="project" value="UniProtKB-KW"/>
</dbReference>
<organism evidence="9 10">
    <name type="scientific">Marinomonas primoryensis</name>
    <dbReference type="NCBI Taxonomy" id="178399"/>
    <lineage>
        <taxon>Bacteria</taxon>
        <taxon>Pseudomonadati</taxon>
        <taxon>Pseudomonadota</taxon>
        <taxon>Gammaproteobacteria</taxon>
        <taxon>Oceanospirillales</taxon>
        <taxon>Oceanospirillaceae</taxon>
        <taxon>Marinomonas</taxon>
    </lineage>
</organism>
<dbReference type="OrthoDB" id="7845843at2"/>
<dbReference type="PANTHER" id="PTHR10642">
    <property type="entry name" value="RIBONUCLEASE H1"/>
    <property type="match status" value="1"/>
</dbReference>
<evidence type="ECO:0000256" key="3">
    <source>
        <dbReference type="ARBA" id="ARBA00012180"/>
    </source>
</evidence>
<name>A0A2Z4PP45_9GAMM</name>
<evidence type="ECO:0000256" key="7">
    <source>
        <dbReference type="ARBA" id="ARBA00022801"/>
    </source>
</evidence>
<evidence type="ECO:0000256" key="2">
    <source>
        <dbReference type="ARBA" id="ARBA00005300"/>
    </source>
</evidence>
<evidence type="ECO:0000256" key="6">
    <source>
        <dbReference type="ARBA" id="ARBA00022759"/>
    </source>
</evidence>
<dbReference type="AlphaFoldDB" id="A0A2Z4PP45"/>
<keyword evidence="5" id="KW-0479">Metal-binding</keyword>
<evidence type="ECO:0000256" key="4">
    <source>
        <dbReference type="ARBA" id="ARBA00022722"/>
    </source>
</evidence>
<proteinExistence type="inferred from homology"/>
<dbReference type="RefSeq" id="WP_112135915.1">
    <property type="nucleotide sequence ID" value="NZ_CP016181.1"/>
</dbReference>
<dbReference type="EMBL" id="CP016181">
    <property type="protein sequence ID" value="AWX99281.1"/>
    <property type="molecule type" value="Genomic_DNA"/>
</dbReference>
<dbReference type="InterPro" id="IPR002156">
    <property type="entry name" value="RNaseH_domain"/>
</dbReference>
<evidence type="ECO:0000256" key="5">
    <source>
        <dbReference type="ARBA" id="ARBA00022723"/>
    </source>
</evidence>
<dbReference type="InterPro" id="IPR036397">
    <property type="entry name" value="RNaseH_sf"/>
</dbReference>
<dbReference type="Pfam" id="PF00075">
    <property type="entry name" value="RNase_H"/>
    <property type="match status" value="1"/>
</dbReference>
<keyword evidence="4" id="KW-0540">Nuclease</keyword>
<dbReference type="PANTHER" id="PTHR10642:SF26">
    <property type="entry name" value="RIBONUCLEASE H1"/>
    <property type="match status" value="1"/>
</dbReference>
<dbReference type="Gene3D" id="3.30.420.10">
    <property type="entry name" value="Ribonuclease H-like superfamily/Ribonuclease H"/>
    <property type="match status" value="1"/>
</dbReference>
<dbReference type="InterPro" id="IPR050092">
    <property type="entry name" value="RNase_H"/>
</dbReference>
<dbReference type="EC" id="3.1.26.4" evidence="3"/>
<comment type="similarity">
    <text evidence="2">Belongs to the RNase H family.</text>
</comment>
<accession>A0A2Z4PP45</accession>
<protein>
    <recommendedName>
        <fullName evidence="3">ribonuclease H</fullName>
        <ecNumber evidence="3">3.1.26.4</ecNumber>
    </recommendedName>
</protein>
<gene>
    <name evidence="9" type="ORF">A8139_04120</name>
</gene>
<feature type="domain" description="RNase H type-1" evidence="8">
    <location>
        <begin position="1"/>
        <end position="144"/>
    </location>
</feature>
<dbReference type="NCBIfam" id="NF006433">
    <property type="entry name" value="PRK08719.1"/>
    <property type="match status" value="1"/>
</dbReference>
<dbReference type="SUPFAM" id="SSF53098">
    <property type="entry name" value="Ribonuclease H-like"/>
    <property type="match status" value="1"/>
</dbReference>
<dbReference type="GO" id="GO:0043137">
    <property type="term" value="P:DNA replication, removal of RNA primer"/>
    <property type="evidence" value="ECO:0007669"/>
    <property type="project" value="TreeGrafter"/>
</dbReference>
<keyword evidence="7" id="KW-0378">Hydrolase</keyword>
<dbReference type="Proteomes" id="UP000249898">
    <property type="component" value="Chromosome"/>
</dbReference>
<keyword evidence="6" id="KW-0255">Endonuclease</keyword>
<comment type="catalytic activity">
    <reaction evidence="1">
        <text>Endonucleolytic cleavage to 5'-phosphomonoester.</text>
        <dbReference type="EC" id="3.1.26.4"/>
    </reaction>
</comment>
<dbReference type="GO" id="GO:0004523">
    <property type="term" value="F:RNA-DNA hybrid ribonuclease activity"/>
    <property type="evidence" value="ECO:0007669"/>
    <property type="project" value="UniProtKB-EC"/>
</dbReference>
<dbReference type="PROSITE" id="PS50879">
    <property type="entry name" value="RNASE_H_1"/>
    <property type="match status" value="1"/>
</dbReference>